<sequence length="755" mass="85581">MFDLHNLGWHSFQQLCLSVAREVLGQTVESFLDVNDGGRDGAFAGHWRPTNSVSLSGQFVIQCKFTNRRDYSLKPSDVEDEIDKVDRLVKGGLCDVYLLLTNAGISGRSAEAIRDRLLAAGTKEVVLLGSSWIEQQIRDNKRLRMLVPRVYGLGDLTQILDERSYSQARAILESMREDLAKVVVTDSYRRSAHALDEHGYVLLIGEPAAGKTTIASMLAMTAADQWRASVMKLDSPAAVVARWNPDEPSQFFWVDDAFGVTQYENGLVSGWNHVIPDVKTMLRRGAKIVMTSRDYIYNRARQDLKEGAFPLFNEAMVVIDVHGLTEDERRQILYNHLKLGTQSQDFRSSIKPYLEEVAAHERFIPEIARRLADPFFTKALRLNAIELEHFVEKREQFLVGVLRELDRHSRAALALIYMRNDRLASPISLAKSEEDALQRLNSDLGSCIEALQALKGSLVIQSRVDDEYEWKFKHPTIADAFALILRDSPELLEIYVRGSSVNKLLTQVTCGDVGIENAVVLPRSLFTLVVDRLDEYAKSSRYKTAWMASWDATRSIHHFLSRRCCKEMLQQYISKNPKILEQVSSPGLYLDSVSETSLAVRFHELGLLPDECRERFVEKVGKYAVEGEDVGALTNKRIQTIFTEAELQTLVDEVRRKLLPRLNEVRHFVEDDFRPGNESAEEHMSRYVELLDELESRYGDDPVVKEQVEAERTAAGSWISNNSDSDETREDRVLGQISDDSVVPAGRSIFDDVDQ</sequence>
<evidence type="ECO:0000259" key="2">
    <source>
        <dbReference type="Pfam" id="PF20720"/>
    </source>
</evidence>
<feature type="domain" description="Novel STAND NTPase 3" evidence="2">
    <location>
        <begin position="183"/>
        <end position="338"/>
    </location>
</feature>
<dbReference type="Proteomes" id="UP000198900">
    <property type="component" value="Unassembled WGS sequence"/>
</dbReference>
<accession>A0A7Z7BKL1</accession>
<organism evidence="3 4">
    <name type="scientific">Paraburkholderia steynii</name>
    <dbReference type="NCBI Taxonomy" id="1245441"/>
    <lineage>
        <taxon>Bacteria</taxon>
        <taxon>Pseudomonadati</taxon>
        <taxon>Pseudomonadota</taxon>
        <taxon>Betaproteobacteria</taxon>
        <taxon>Burkholderiales</taxon>
        <taxon>Burkholderiaceae</taxon>
        <taxon>Paraburkholderia</taxon>
    </lineage>
</organism>
<dbReference type="SUPFAM" id="SSF52540">
    <property type="entry name" value="P-loop containing nucleoside triphosphate hydrolases"/>
    <property type="match status" value="1"/>
</dbReference>
<feature type="region of interest" description="Disordered" evidence="1">
    <location>
        <begin position="710"/>
        <end position="740"/>
    </location>
</feature>
<dbReference type="InterPro" id="IPR027417">
    <property type="entry name" value="P-loop_NTPase"/>
</dbReference>
<dbReference type="InterPro" id="IPR049050">
    <property type="entry name" value="nSTAND3"/>
</dbReference>
<evidence type="ECO:0000256" key="1">
    <source>
        <dbReference type="SAM" id="MobiDB-lite"/>
    </source>
</evidence>
<dbReference type="Pfam" id="PF20720">
    <property type="entry name" value="nSTAND3"/>
    <property type="match status" value="1"/>
</dbReference>
<evidence type="ECO:0000313" key="3">
    <source>
        <dbReference type="EMBL" id="SDJ46993.1"/>
    </source>
</evidence>
<comment type="caution">
    <text evidence="3">The sequence shown here is derived from an EMBL/GenBank/DDBJ whole genome shotgun (WGS) entry which is preliminary data.</text>
</comment>
<keyword evidence="4" id="KW-1185">Reference proteome</keyword>
<dbReference type="RefSeq" id="WP_091790392.1">
    <property type="nucleotide sequence ID" value="NZ_FNDI01000053.1"/>
</dbReference>
<name>A0A7Z7BKL1_9BURK</name>
<dbReference type="AlphaFoldDB" id="A0A7Z7BKL1"/>
<reference evidence="3" key="1">
    <citation type="submission" date="2016-10" db="EMBL/GenBank/DDBJ databases">
        <authorList>
            <person name="Varghese N."/>
            <person name="Submissions S."/>
        </authorList>
    </citation>
    <scope>NUCLEOTIDE SEQUENCE [LARGE SCALE GENOMIC DNA]</scope>
    <source>
        <strain evidence="3">YR281</strain>
    </source>
</reference>
<protein>
    <recommendedName>
        <fullName evidence="2">Novel STAND NTPase 3 domain-containing protein</fullName>
    </recommendedName>
</protein>
<proteinExistence type="predicted"/>
<gene>
    <name evidence="3" type="ORF">SAMN04487926_15310</name>
</gene>
<dbReference type="EMBL" id="FNDI01000053">
    <property type="protein sequence ID" value="SDJ46993.1"/>
    <property type="molecule type" value="Genomic_DNA"/>
</dbReference>
<evidence type="ECO:0000313" key="4">
    <source>
        <dbReference type="Proteomes" id="UP000198900"/>
    </source>
</evidence>